<dbReference type="InterPro" id="IPR036412">
    <property type="entry name" value="HAD-like_sf"/>
</dbReference>
<protein>
    <submittedName>
        <fullName evidence="1">Phosphoglycolate phosphatase</fullName>
    </submittedName>
</protein>
<evidence type="ECO:0000313" key="1">
    <source>
        <dbReference type="EMBL" id="JAC78012.1"/>
    </source>
</evidence>
<name>A0A061RYN3_9CHLO</name>
<accession>A0A061RYN3</accession>
<dbReference type="AlphaFoldDB" id="A0A061RYN3"/>
<gene>
    <name evidence="1" type="primary">GPH</name>
    <name evidence="1" type="ORF">TSPGSL018_16247</name>
</gene>
<dbReference type="InterPro" id="IPR023198">
    <property type="entry name" value="PGP-like_dom2"/>
</dbReference>
<reference evidence="1" key="1">
    <citation type="submission" date="2014-05" db="EMBL/GenBank/DDBJ databases">
        <title>The transcriptome of the halophilic microalga Tetraselmis sp. GSL018 isolated from the Great Salt Lake, Utah.</title>
        <authorList>
            <person name="Jinkerson R.E."/>
            <person name="D'Adamo S."/>
            <person name="Posewitz M.C."/>
        </authorList>
    </citation>
    <scope>NUCLEOTIDE SEQUENCE</scope>
    <source>
        <strain evidence="1">GSL018</strain>
    </source>
</reference>
<dbReference type="Gene3D" id="1.10.150.240">
    <property type="entry name" value="Putative phosphatase, domain 2"/>
    <property type="match status" value="1"/>
</dbReference>
<organism evidence="1">
    <name type="scientific">Tetraselmis sp. GSL018</name>
    <dbReference type="NCBI Taxonomy" id="582737"/>
    <lineage>
        <taxon>Eukaryota</taxon>
        <taxon>Viridiplantae</taxon>
        <taxon>Chlorophyta</taxon>
        <taxon>core chlorophytes</taxon>
        <taxon>Chlorodendrophyceae</taxon>
        <taxon>Chlorodendrales</taxon>
        <taxon>Chlorodendraceae</taxon>
        <taxon>Tetraselmis</taxon>
    </lineage>
</organism>
<sequence length="168" mass="18852">MVSLRTKFYRPHSKSFSVSLPTGLHNHLSLLPPQKMSLRKCSRKFISIVSPGSSSFVVKSLKHHGSRADAKLLVFDWDGTVVDSIGHIVNSWNKAFKTWKENRIQEERVQDFDLFTLPTDESIRGCIGMSVDKTITTLVPGVTGADHSFIRETYGTVFRAGEYCCSLT</sequence>
<dbReference type="EMBL" id="GBEZ01007450">
    <property type="protein sequence ID" value="JAC78012.1"/>
    <property type="molecule type" value="Transcribed_RNA"/>
</dbReference>
<dbReference type="SUPFAM" id="SSF56784">
    <property type="entry name" value="HAD-like"/>
    <property type="match status" value="1"/>
</dbReference>
<proteinExistence type="predicted"/>